<evidence type="ECO:0000313" key="2">
    <source>
        <dbReference type="Proteomes" id="UP001159075"/>
    </source>
</evidence>
<keyword evidence="2" id="KW-1185">Reference proteome</keyword>
<evidence type="ECO:0000313" key="1">
    <source>
        <dbReference type="EMBL" id="MDI5833294.1"/>
    </source>
</evidence>
<dbReference type="InterPro" id="IPR031618">
    <property type="entry name" value="T4SS_TraI"/>
</dbReference>
<dbReference type="Proteomes" id="UP001159075">
    <property type="component" value="Unassembled WGS sequence"/>
</dbReference>
<organism evidence="1 2">
    <name type="scientific">Shewanella xiamenensis</name>
    <dbReference type="NCBI Taxonomy" id="332186"/>
    <lineage>
        <taxon>Bacteria</taxon>
        <taxon>Pseudomonadati</taxon>
        <taxon>Pseudomonadota</taxon>
        <taxon>Gammaproteobacteria</taxon>
        <taxon>Alteromonadales</taxon>
        <taxon>Shewanellaceae</taxon>
        <taxon>Shewanella</taxon>
    </lineage>
</organism>
<dbReference type="Pfam" id="PF16932">
    <property type="entry name" value="T4SS_TraI"/>
    <property type="match status" value="1"/>
</dbReference>
<protein>
    <submittedName>
        <fullName evidence="1">Type IV secretion system DotC family protein</fullName>
    </submittedName>
</protein>
<accession>A0ABT6UJ30</accession>
<gene>
    <name evidence="1" type="ORF">ODY93_17060</name>
</gene>
<sequence length="309" mass="35068">MKNALIILFLLIGFTQSIDCKAYDEAQNNAANSNPELLNYLLGLSSDFSDNKISKDSDLGLRGKQLQNKGLTFGIQGGKYWASKQIKNYLDRKSAILDKNFDFRLLVVKYKGFIIIPAVIDQLDGKTVYSSTGRQIRTAESVYDIRSMPRFTTFIPTWKDYIKFEEVPPVIKFVSTLPNSQKPEEIELWKKSVAEGWLQGIEQAVRNANTQIAVLVSDYRGMIRFHILRDLNMIEDFEISEQFNEVVGGGSSMSINDVIINITVNPALQSNRHEWLPVPQLPPLTDVFPQGVYFTQDMIRRGMGADNEK</sequence>
<proteinExistence type="predicted"/>
<dbReference type="RefSeq" id="WP_282679832.1">
    <property type="nucleotide sequence ID" value="NZ_CP106875.1"/>
</dbReference>
<name>A0ABT6UJ30_9GAMM</name>
<reference evidence="1 2" key="1">
    <citation type="submission" date="2022-09" db="EMBL/GenBank/DDBJ databases">
        <title>The outer-membrane cytochrome OmcA is essential for infection of Shewanella oneidensis by a zebrafish-associated bacteriophage.</title>
        <authorList>
            <person name="Grenfell A.W."/>
            <person name="Intile P."/>
            <person name="Mcfarlane J."/>
            <person name="Leung D."/>
            <person name="Abdalla K."/>
            <person name="Wold M."/>
            <person name="Kees E."/>
            <person name="Gralnick J."/>
        </authorList>
    </citation>
    <scope>NUCLEOTIDE SEQUENCE [LARGE SCALE GENOMIC DNA]</scope>
    <source>
        <strain evidence="1 2">NF-5</strain>
    </source>
</reference>
<dbReference type="EMBL" id="JAOTLW010000020">
    <property type="protein sequence ID" value="MDI5833294.1"/>
    <property type="molecule type" value="Genomic_DNA"/>
</dbReference>
<comment type="caution">
    <text evidence="1">The sequence shown here is derived from an EMBL/GenBank/DDBJ whole genome shotgun (WGS) entry which is preliminary data.</text>
</comment>